<gene>
    <name evidence="2" type="ORF">CHH28_12965</name>
</gene>
<dbReference type="KEGG" id="bsan:CHH28_12965"/>
<dbReference type="InterPro" id="IPR018728">
    <property type="entry name" value="DUF2268"/>
</dbReference>
<organism evidence="2 3">
    <name type="scientific">Bacterioplanes sanyensis</name>
    <dbReference type="NCBI Taxonomy" id="1249553"/>
    <lineage>
        <taxon>Bacteria</taxon>
        <taxon>Pseudomonadati</taxon>
        <taxon>Pseudomonadota</taxon>
        <taxon>Gammaproteobacteria</taxon>
        <taxon>Oceanospirillales</taxon>
        <taxon>Oceanospirillaceae</taxon>
        <taxon>Bacterioplanes</taxon>
    </lineage>
</organism>
<protein>
    <recommendedName>
        <fullName evidence="1">DUF2268 domain-containing protein</fullName>
    </recommendedName>
</protein>
<dbReference type="RefSeq" id="WP_094060707.1">
    <property type="nucleotide sequence ID" value="NZ_CP022530.1"/>
</dbReference>
<reference evidence="2 3" key="1">
    <citation type="submission" date="2017-07" db="EMBL/GenBank/DDBJ databases">
        <title>Annotated genome sequence of Bacterioplanes sanyensis isolated from Red Sea.</title>
        <authorList>
            <person name="Rehman Z.U."/>
        </authorList>
    </citation>
    <scope>NUCLEOTIDE SEQUENCE [LARGE SCALE GENOMIC DNA]</scope>
    <source>
        <strain evidence="2 3">NV9</strain>
    </source>
</reference>
<name>A0A222FL87_9GAMM</name>
<dbReference type="AlphaFoldDB" id="A0A222FL87"/>
<accession>A0A222FL87</accession>
<evidence type="ECO:0000259" key="1">
    <source>
        <dbReference type="Pfam" id="PF10026"/>
    </source>
</evidence>
<dbReference type="OrthoDB" id="69012at2"/>
<evidence type="ECO:0000313" key="3">
    <source>
        <dbReference type="Proteomes" id="UP000202440"/>
    </source>
</evidence>
<dbReference type="Pfam" id="PF10026">
    <property type="entry name" value="DUF2268"/>
    <property type="match status" value="1"/>
</dbReference>
<feature type="domain" description="DUF2268" evidence="1">
    <location>
        <begin position="86"/>
        <end position="209"/>
    </location>
</feature>
<dbReference type="Proteomes" id="UP000202440">
    <property type="component" value="Chromosome"/>
</dbReference>
<sequence>MEYQIHCLDAAKKLAPYADDLMQRSQRIMDQLVEVLPLSPMDFSLCPASHAETIPHGIGGYALSEHRVEIFFDTQRDDLLDCIERDYASVLVHEMHHAARIGVSAPQPDTLASAVVREGLACHFEQTMTGVVPSLFNALWDQDWRVLYQRMQPELHAPSYDMGLYLLGSQPDVFPRYAAYWVGYNIVQEYLQTGQLSELELVGVDSKVLIDFANGLL</sequence>
<proteinExistence type="predicted"/>
<dbReference type="EMBL" id="CP022530">
    <property type="protein sequence ID" value="ASP39529.1"/>
    <property type="molecule type" value="Genomic_DNA"/>
</dbReference>
<keyword evidence="3" id="KW-1185">Reference proteome</keyword>
<evidence type="ECO:0000313" key="2">
    <source>
        <dbReference type="EMBL" id="ASP39529.1"/>
    </source>
</evidence>